<keyword evidence="10 11" id="KW-0275">Fatty acid biosynthesis</keyword>
<evidence type="ECO:0000256" key="4">
    <source>
        <dbReference type="ARBA" id="ARBA00022679"/>
    </source>
</evidence>
<dbReference type="GO" id="GO:0005789">
    <property type="term" value="C:endoplasmic reticulum membrane"/>
    <property type="evidence" value="ECO:0007669"/>
    <property type="project" value="TreeGrafter"/>
</dbReference>
<keyword evidence="9 11" id="KW-0472">Membrane</keyword>
<dbReference type="GO" id="GO:0030148">
    <property type="term" value="P:sphingolipid biosynthetic process"/>
    <property type="evidence" value="ECO:0007669"/>
    <property type="project" value="TreeGrafter"/>
</dbReference>
<comment type="catalytic activity">
    <reaction evidence="11">
        <text>a very-long-chain acyl-CoA + malonyl-CoA + H(+) = a very-long-chain 3-oxoacyl-CoA + CO2 + CoA</text>
        <dbReference type="Rhea" id="RHEA:32727"/>
        <dbReference type="ChEBI" id="CHEBI:15378"/>
        <dbReference type="ChEBI" id="CHEBI:16526"/>
        <dbReference type="ChEBI" id="CHEBI:57287"/>
        <dbReference type="ChEBI" id="CHEBI:57384"/>
        <dbReference type="ChEBI" id="CHEBI:90725"/>
        <dbReference type="ChEBI" id="CHEBI:90736"/>
        <dbReference type="EC" id="2.3.1.199"/>
    </reaction>
</comment>
<feature type="transmembrane region" description="Helical" evidence="11">
    <location>
        <begin position="28"/>
        <end position="47"/>
    </location>
</feature>
<evidence type="ECO:0000313" key="13">
    <source>
        <dbReference type="Proteomes" id="UP000271087"/>
    </source>
</evidence>
<feature type="transmembrane region" description="Helical" evidence="11">
    <location>
        <begin position="135"/>
        <end position="155"/>
    </location>
</feature>
<evidence type="ECO:0000256" key="1">
    <source>
        <dbReference type="ARBA" id="ARBA00004141"/>
    </source>
</evidence>
<feature type="transmembrane region" description="Helical" evidence="11">
    <location>
        <begin position="161"/>
        <end position="179"/>
    </location>
</feature>
<organism evidence="14">
    <name type="scientific">Onchocerca ochengi</name>
    <name type="common">Filarial nematode worm</name>
    <dbReference type="NCBI Taxonomy" id="42157"/>
    <lineage>
        <taxon>Eukaryota</taxon>
        <taxon>Metazoa</taxon>
        <taxon>Ecdysozoa</taxon>
        <taxon>Nematoda</taxon>
        <taxon>Chromadorea</taxon>
        <taxon>Rhabditida</taxon>
        <taxon>Spirurina</taxon>
        <taxon>Spiruromorpha</taxon>
        <taxon>Filarioidea</taxon>
        <taxon>Onchocercidae</taxon>
        <taxon>Onchocerca</taxon>
    </lineage>
</organism>
<dbReference type="EMBL" id="UYRW01000831">
    <property type="protein sequence ID" value="VDK71339.1"/>
    <property type="molecule type" value="Genomic_DNA"/>
</dbReference>
<feature type="transmembrane region" description="Helical" evidence="11">
    <location>
        <begin position="59"/>
        <end position="82"/>
    </location>
</feature>
<dbReference type="UniPathway" id="UPA00094"/>
<dbReference type="InterPro" id="IPR002076">
    <property type="entry name" value="ELO_fam"/>
</dbReference>
<evidence type="ECO:0000256" key="7">
    <source>
        <dbReference type="ARBA" id="ARBA00022989"/>
    </source>
</evidence>
<dbReference type="GO" id="GO:0034625">
    <property type="term" value="P:fatty acid elongation, monounsaturated fatty acid"/>
    <property type="evidence" value="ECO:0007669"/>
    <property type="project" value="TreeGrafter"/>
</dbReference>
<evidence type="ECO:0000256" key="8">
    <source>
        <dbReference type="ARBA" id="ARBA00023098"/>
    </source>
</evidence>
<keyword evidence="8 11" id="KW-0443">Lipid metabolism</keyword>
<keyword evidence="6 11" id="KW-0276">Fatty acid metabolism</keyword>
<dbReference type="GO" id="GO:0042761">
    <property type="term" value="P:very long-chain fatty acid biosynthetic process"/>
    <property type="evidence" value="ECO:0007669"/>
    <property type="project" value="TreeGrafter"/>
</dbReference>
<proteinExistence type="inferred from homology"/>
<feature type="transmembrane region" description="Helical" evidence="11">
    <location>
        <begin position="228"/>
        <end position="248"/>
    </location>
</feature>
<evidence type="ECO:0000256" key="2">
    <source>
        <dbReference type="ARBA" id="ARBA00005194"/>
    </source>
</evidence>
<keyword evidence="4 11" id="KW-0808">Transferase</keyword>
<reference evidence="14" key="1">
    <citation type="submission" date="2016-06" db="UniProtKB">
        <authorList>
            <consortium name="WormBaseParasite"/>
        </authorList>
    </citation>
    <scope>IDENTIFICATION</scope>
</reference>
<dbReference type="GO" id="GO:0034626">
    <property type="term" value="P:fatty acid elongation, polyunsaturated fatty acid"/>
    <property type="evidence" value="ECO:0007669"/>
    <property type="project" value="TreeGrafter"/>
</dbReference>
<gene>
    <name evidence="12" type="ORF">NOO_LOCUS3992</name>
</gene>
<evidence type="ECO:0000313" key="12">
    <source>
        <dbReference type="EMBL" id="VDK71339.1"/>
    </source>
</evidence>
<sequence length="269" mass="31312">MDELKRIAFTAPFQYEEAVRFTSTLRNFGIYFSVLYVITIFSIKFVMTRFTPFQLTTALNLWNTWLALFSVLGSFFTSIALFSEISNRGFVASYTKIGDFFEGTSGYWSWLFCLSKFAELGDTILIVLRKKPLIFLHWYHHVLTLNYGIISYTHHTPYNTWIIWLNFTVHSFMYSYYFLRSINIRVPAAIARNITTMQLLQFFITLLILAHVGYLMAIGEAVDGTVSTYLFCLGMEISYAILFANFYYQSYVKGGGKKFKEEKMAVKKD</sequence>
<reference evidence="12 13" key="2">
    <citation type="submission" date="2018-08" db="EMBL/GenBank/DDBJ databases">
        <authorList>
            <person name="Laetsch R D."/>
            <person name="Stevens L."/>
            <person name="Kumar S."/>
            <person name="Blaxter L. M."/>
        </authorList>
    </citation>
    <scope>NUCLEOTIDE SEQUENCE [LARGE SCALE GENOMIC DNA]</scope>
</reference>
<keyword evidence="5 11" id="KW-0812">Transmembrane</keyword>
<dbReference type="EC" id="2.3.1.199" evidence="11"/>
<keyword evidence="3 11" id="KW-0444">Lipid biosynthesis</keyword>
<dbReference type="PROSITE" id="PS01188">
    <property type="entry name" value="ELO"/>
    <property type="match status" value="1"/>
</dbReference>
<dbReference type="InterPro" id="IPR030457">
    <property type="entry name" value="ELO_CS"/>
</dbReference>
<dbReference type="GO" id="GO:0019367">
    <property type="term" value="P:fatty acid elongation, saturated fatty acid"/>
    <property type="evidence" value="ECO:0007669"/>
    <property type="project" value="TreeGrafter"/>
</dbReference>
<comment type="pathway">
    <text evidence="2">Lipid metabolism; fatty acid biosynthesis.</text>
</comment>
<evidence type="ECO:0000256" key="3">
    <source>
        <dbReference type="ARBA" id="ARBA00022516"/>
    </source>
</evidence>
<dbReference type="PANTHER" id="PTHR11157:SF27">
    <property type="entry name" value="ELONGATION OF LONG CHAIN FATTY ACIDS PROTEIN 6"/>
    <property type="match status" value="1"/>
</dbReference>
<keyword evidence="7 11" id="KW-1133">Transmembrane helix</keyword>
<evidence type="ECO:0000313" key="14">
    <source>
        <dbReference type="WBParaSite" id="nOo.2.0.1.t03992-RA"/>
    </source>
</evidence>
<evidence type="ECO:0000256" key="5">
    <source>
        <dbReference type="ARBA" id="ARBA00022692"/>
    </source>
</evidence>
<comment type="subcellular location">
    <subcellularLocation>
        <location evidence="1">Membrane</location>
        <topology evidence="1">Multi-pass membrane protein</topology>
    </subcellularLocation>
</comment>
<evidence type="ECO:0000256" key="11">
    <source>
        <dbReference type="RuleBase" id="RU361115"/>
    </source>
</evidence>
<keyword evidence="13" id="KW-1185">Reference proteome</keyword>
<dbReference type="STRING" id="42157.A0A182E7J9"/>
<name>A0A182E7J9_ONCOC</name>
<dbReference type="Proteomes" id="UP000271087">
    <property type="component" value="Unassembled WGS sequence"/>
</dbReference>
<dbReference type="GO" id="GO:0009922">
    <property type="term" value="F:fatty acid elongase activity"/>
    <property type="evidence" value="ECO:0007669"/>
    <property type="project" value="UniProtKB-EC"/>
</dbReference>
<dbReference type="WBParaSite" id="nOo.2.0.1.t03992-RA">
    <property type="protein sequence ID" value="nOo.2.0.1.t03992-RA"/>
    <property type="gene ID" value="nOo.2.0.1.g03992"/>
</dbReference>
<dbReference type="AlphaFoldDB" id="A0A182E7J9"/>
<evidence type="ECO:0000256" key="6">
    <source>
        <dbReference type="ARBA" id="ARBA00022832"/>
    </source>
</evidence>
<comment type="similarity">
    <text evidence="11">Belongs to the ELO family.</text>
</comment>
<accession>A0A182E7J9</accession>
<evidence type="ECO:0000256" key="10">
    <source>
        <dbReference type="ARBA" id="ARBA00023160"/>
    </source>
</evidence>
<feature type="transmembrane region" description="Helical" evidence="11">
    <location>
        <begin position="199"/>
        <end position="222"/>
    </location>
</feature>
<protein>
    <recommendedName>
        <fullName evidence="11">Elongation of very long chain fatty acids protein</fullName>
        <ecNumber evidence="11">2.3.1.199</ecNumber>
    </recommendedName>
    <alternativeName>
        <fullName evidence="11">Very-long-chain 3-oxoacyl-CoA synthase</fullName>
    </alternativeName>
</protein>
<evidence type="ECO:0000256" key="9">
    <source>
        <dbReference type="ARBA" id="ARBA00023136"/>
    </source>
</evidence>
<dbReference type="PANTHER" id="PTHR11157">
    <property type="entry name" value="FATTY ACID ACYL TRANSFERASE-RELATED"/>
    <property type="match status" value="1"/>
</dbReference>
<dbReference type="OrthoDB" id="10259681at2759"/>
<dbReference type="Pfam" id="PF01151">
    <property type="entry name" value="ELO"/>
    <property type="match status" value="1"/>
</dbReference>